<protein>
    <submittedName>
        <fullName evidence="2 4">Uncharacterized protein</fullName>
    </submittedName>
</protein>
<accession>A0A6G1FUB9</accession>
<proteinExistence type="predicted"/>
<reference evidence="4" key="3">
    <citation type="submission" date="2025-04" db="UniProtKB">
        <authorList>
            <consortium name="RefSeq"/>
        </authorList>
    </citation>
    <scope>IDENTIFICATION</scope>
    <source>
        <strain evidence="4">CBS 781.70</strain>
    </source>
</reference>
<evidence type="ECO:0000313" key="4">
    <source>
        <dbReference type="RefSeq" id="XP_033530882.1"/>
    </source>
</evidence>
<feature type="region of interest" description="Disordered" evidence="1">
    <location>
        <begin position="154"/>
        <end position="187"/>
    </location>
</feature>
<organism evidence="2">
    <name type="scientific">Eremomyces bilateralis CBS 781.70</name>
    <dbReference type="NCBI Taxonomy" id="1392243"/>
    <lineage>
        <taxon>Eukaryota</taxon>
        <taxon>Fungi</taxon>
        <taxon>Dikarya</taxon>
        <taxon>Ascomycota</taxon>
        <taxon>Pezizomycotina</taxon>
        <taxon>Dothideomycetes</taxon>
        <taxon>Dothideomycetes incertae sedis</taxon>
        <taxon>Eremomycetales</taxon>
        <taxon>Eremomycetaceae</taxon>
        <taxon>Eremomyces</taxon>
    </lineage>
</organism>
<feature type="compositionally biased region" description="Basic residues" evidence="1">
    <location>
        <begin position="164"/>
        <end position="187"/>
    </location>
</feature>
<keyword evidence="3" id="KW-1185">Reference proteome</keyword>
<reference evidence="2 4" key="1">
    <citation type="submission" date="2020-01" db="EMBL/GenBank/DDBJ databases">
        <authorList>
            <consortium name="DOE Joint Genome Institute"/>
            <person name="Haridas S."/>
            <person name="Albert R."/>
            <person name="Binder M."/>
            <person name="Bloem J."/>
            <person name="Labutti K."/>
            <person name="Salamov A."/>
            <person name="Andreopoulos B."/>
            <person name="Baker S.E."/>
            <person name="Barry K."/>
            <person name="Bills G."/>
            <person name="Bluhm B.H."/>
            <person name="Cannon C."/>
            <person name="Castanera R."/>
            <person name="Culley D.E."/>
            <person name="Daum C."/>
            <person name="Ezra D."/>
            <person name="Gonzalez J.B."/>
            <person name="Henrissat B."/>
            <person name="Kuo A."/>
            <person name="Liang C."/>
            <person name="Lipzen A."/>
            <person name="Lutzoni F."/>
            <person name="Magnuson J."/>
            <person name="Mondo S."/>
            <person name="Nolan M."/>
            <person name="Ohm R."/>
            <person name="Pangilinan J."/>
            <person name="Park H.-J."/>
            <person name="Ramirez L."/>
            <person name="Alfaro M."/>
            <person name="Sun H."/>
            <person name="Tritt A."/>
            <person name="Yoshinaga Y."/>
            <person name="Zwiers L.-H."/>
            <person name="Turgeon B.G."/>
            <person name="Goodwin S.B."/>
            <person name="Spatafora J.W."/>
            <person name="Crous P.W."/>
            <person name="Grigoriev I.V."/>
        </authorList>
    </citation>
    <scope>NUCLEOTIDE SEQUENCE</scope>
    <source>
        <strain evidence="2 4">CBS 781.70</strain>
    </source>
</reference>
<name>A0A6G1FUB9_9PEZI</name>
<reference evidence="4" key="2">
    <citation type="submission" date="2020-04" db="EMBL/GenBank/DDBJ databases">
        <authorList>
            <consortium name="NCBI Genome Project"/>
        </authorList>
    </citation>
    <scope>NUCLEOTIDE SEQUENCE</scope>
    <source>
        <strain evidence="4">CBS 781.70</strain>
    </source>
</reference>
<evidence type="ECO:0000313" key="2">
    <source>
        <dbReference type="EMBL" id="KAF1809251.1"/>
    </source>
</evidence>
<feature type="region of interest" description="Disordered" evidence="1">
    <location>
        <begin position="1"/>
        <end position="106"/>
    </location>
</feature>
<sequence length="187" mass="21007">MRLFGSRRATDVAPSPTTATAQPHYTSPSPTSTSRRGFFGRRRRHSVSPPPTRNYDNTNGSIERRSMFARRHSLSPSPSRRGMFGRRRSTSSSWSPTRRAHGSNLLSRRHEDAGIVAARERVLGAEAAEREADRALVGVRAAVKEAREHVRRLEREAAEESRLAKIKRNQARSISKRAKPLGRHGHI</sequence>
<dbReference type="AlphaFoldDB" id="A0A6G1FUB9"/>
<dbReference type="RefSeq" id="XP_033530882.1">
    <property type="nucleotide sequence ID" value="XM_033681522.1"/>
</dbReference>
<feature type="compositionally biased region" description="Polar residues" evidence="1">
    <location>
        <begin position="15"/>
        <end position="25"/>
    </location>
</feature>
<dbReference type="EMBL" id="ML975174">
    <property type="protein sequence ID" value="KAF1809251.1"/>
    <property type="molecule type" value="Genomic_DNA"/>
</dbReference>
<evidence type="ECO:0000313" key="3">
    <source>
        <dbReference type="Proteomes" id="UP000504638"/>
    </source>
</evidence>
<dbReference type="Proteomes" id="UP000504638">
    <property type="component" value="Unplaced"/>
</dbReference>
<gene>
    <name evidence="2 4" type="ORF">P152DRAFT_476603</name>
</gene>
<feature type="compositionally biased region" description="Low complexity" evidence="1">
    <location>
        <begin position="26"/>
        <end position="37"/>
    </location>
</feature>
<feature type="compositionally biased region" description="Basic and acidic residues" evidence="1">
    <location>
        <begin position="154"/>
        <end position="163"/>
    </location>
</feature>
<evidence type="ECO:0000256" key="1">
    <source>
        <dbReference type="SAM" id="MobiDB-lite"/>
    </source>
</evidence>
<dbReference type="GeneID" id="54422092"/>